<sequence length="484" mass="53863">MDQLLGTSWSFGIDPTFAIFCTVAVIGPHGSSLLNYNTDSMPLDPISSTEQNGVCTVTVPTLVTVLRENATRVGSPFPPRLQAILQAFSVVDIETTRVPYFGEHWQDSTYGHRPVTSLVPATTELSIPSVHQDVLNETFAVDLAHPKTRDYLGTWGALITLRPETHFVIAFLTPPDPWQIFFPYGHHGTIPSAVNYPLPPFAPHYSQHMLPDIPADNFLHPPFAPHESQHMLPDIPADNLLHPPFTPHYSQHMLQDIPANNLLHPPFAPHYSQHMLPDIPIDNLLHPSFLFPEAVGLDFTGTSIPTPADLLHPSVLFSTAANILGLESTSIDSAFFVRGQQTLSQMVRNWQAAELVCERFGVSLDHLQHQFAGGLAVTLDEVLHHLGWNLTSYKKRCTWFQWAEQASKKVWHTPSAPCQTDTTVALFRIWKVICFLWKASGPIATGWEPSKVSTDDDEKDAAVLTQAIIESSKTKLSVLLRDQR</sequence>
<reference evidence="1" key="1">
    <citation type="submission" date="2023-03" db="EMBL/GenBank/DDBJ databases">
        <title>Massive genome expansion in bonnet fungi (Mycena s.s.) driven by repeated elements and novel gene families across ecological guilds.</title>
        <authorList>
            <consortium name="Lawrence Berkeley National Laboratory"/>
            <person name="Harder C.B."/>
            <person name="Miyauchi S."/>
            <person name="Viragh M."/>
            <person name="Kuo A."/>
            <person name="Thoen E."/>
            <person name="Andreopoulos B."/>
            <person name="Lu D."/>
            <person name="Skrede I."/>
            <person name="Drula E."/>
            <person name="Henrissat B."/>
            <person name="Morin E."/>
            <person name="Kohler A."/>
            <person name="Barry K."/>
            <person name="LaButti K."/>
            <person name="Morin E."/>
            <person name="Salamov A."/>
            <person name="Lipzen A."/>
            <person name="Mereny Z."/>
            <person name="Hegedus B."/>
            <person name="Baldrian P."/>
            <person name="Stursova M."/>
            <person name="Weitz H."/>
            <person name="Taylor A."/>
            <person name="Grigoriev I.V."/>
            <person name="Nagy L.G."/>
            <person name="Martin F."/>
            <person name="Kauserud H."/>
        </authorList>
    </citation>
    <scope>NUCLEOTIDE SEQUENCE</scope>
    <source>
        <strain evidence="1">CBHHK182m</strain>
    </source>
</reference>
<accession>A0AAD7J5D5</accession>
<dbReference type="AlphaFoldDB" id="A0AAD7J5D5"/>
<dbReference type="Proteomes" id="UP001215598">
    <property type="component" value="Unassembled WGS sequence"/>
</dbReference>
<comment type="caution">
    <text evidence="1">The sequence shown here is derived from an EMBL/GenBank/DDBJ whole genome shotgun (WGS) entry which is preliminary data.</text>
</comment>
<evidence type="ECO:0000313" key="1">
    <source>
        <dbReference type="EMBL" id="KAJ7754850.1"/>
    </source>
</evidence>
<protein>
    <submittedName>
        <fullName evidence="1">Uncharacterized protein</fullName>
    </submittedName>
</protein>
<name>A0AAD7J5D5_9AGAR</name>
<organism evidence="1 2">
    <name type="scientific">Mycena metata</name>
    <dbReference type="NCBI Taxonomy" id="1033252"/>
    <lineage>
        <taxon>Eukaryota</taxon>
        <taxon>Fungi</taxon>
        <taxon>Dikarya</taxon>
        <taxon>Basidiomycota</taxon>
        <taxon>Agaricomycotina</taxon>
        <taxon>Agaricomycetes</taxon>
        <taxon>Agaricomycetidae</taxon>
        <taxon>Agaricales</taxon>
        <taxon>Marasmiineae</taxon>
        <taxon>Mycenaceae</taxon>
        <taxon>Mycena</taxon>
    </lineage>
</organism>
<proteinExistence type="predicted"/>
<keyword evidence="2" id="KW-1185">Reference proteome</keyword>
<gene>
    <name evidence="1" type="ORF">B0H16DRAFT_1722549</name>
</gene>
<evidence type="ECO:0000313" key="2">
    <source>
        <dbReference type="Proteomes" id="UP001215598"/>
    </source>
</evidence>
<dbReference type="EMBL" id="JARKIB010000051">
    <property type="protein sequence ID" value="KAJ7754850.1"/>
    <property type="molecule type" value="Genomic_DNA"/>
</dbReference>